<accession>A0A227J3C3</accession>
<reference evidence="1 2" key="1">
    <citation type="journal article" date="2017" name="Appl. Environ. Microbiol.">
        <title>Parallel evolution of two clades of a major Atlantic endemic Vibrio parahaemolyticus pathogen lineage by independent acquisition of related pathogenicity islands.</title>
        <authorList>
            <person name="Xu F."/>
            <person name="Gonzalez-Escalona N."/>
            <person name="Drees K.P."/>
            <person name="Sebra R.P."/>
            <person name="Cooper V.S."/>
            <person name="Jones S.H."/>
            <person name="Whistler C.A."/>
        </authorList>
    </citation>
    <scope>NUCLEOTIDE SEQUENCE [LARGE SCALE GENOMIC DNA]</scope>
    <source>
        <strain evidence="1 2">MAVP-3</strain>
    </source>
</reference>
<dbReference type="AntiFam" id="ANF00277">
    <property type="entry name" value="Spurious ORF (formerly Pfam entry PF11665)"/>
</dbReference>
<name>A0A227J3C3_VIBPH</name>
<evidence type="ECO:0000313" key="1">
    <source>
        <dbReference type="EMBL" id="OXE29586.1"/>
    </source>
</evidence>
<evidence type="ECO:0000313" key="2">
    <source>
        <dbReference type="Proteomes" id="UP000214596"/>
    </source>
</evidence>
<comment type="caution">
    <text evidence="1">The sequence shown here is derived from an EMBL/GenBank/DDBJ whole genome shotgun (WGS) entry which is preliminary data.</text>
</comment>
<dbReference type="EMBL" id="NIXT01003102">
    <property type="protein sequence ID" value="OXE29586.1"/>
    <property type="molecule type" value="Genomic_DNA"/>
</dbReference>
<dbReference type="OrthoDB" id="5880470at2"/>
<organism evidence="1 2">
    <name type="scientific">Vibrio parahaemolyticus</name>
    <dbReference type="NCBI Taxonomy" id="670"/>
    <lineage>
        <taxon>Bacteria</taxon>
        <taxon>Pseudomonadati</taxon>
        <taxon>Pseudomonadota</taxon>
        <taxon>Gammaproteobacteria</taxon>
        <taxon>Vibrionales</taxon>
        <taxon>Vibrionaceae</taxon>
        <taxon>Vibrio</taxon>
    </lineage>
</organism>
<dbReference type="Proteomes" id="UP000214596">
    <property type="component" value="Unassembled WGS sequence"/>
</dbReference>
<protein>
    <recommendedName>
        <fullName evidence="3">DUF3265 domain-containing protein</fullName>
    </recommendedName>
</protein>
<evidence type="ECO:0008006" key="3">
    <source>
        <dbReference type="Google" id="ProtNLM"/>
    </source>
</evidence>
<gene>
    <name evidence="1" type="ORF">CA163_27865</name>
</gene>
<sequence length="92" mass="10342">MKAVKKAVKHVFLLANLRLEVSFQFGSRPFGFSVSNHKFRAIFQYLGVCQRLKGQRANKQFKWDSARVAFLLCVGFGVEVQCGGLVIACFTP</sequence>
<dbReference type="AlphaFoldDB" id="A0A227J3C3"/>
<proteinExistence type="predicted"/>